<evidence type="ECO:0000256" key="3">
    <source>
        <dbReference type="ARBA" id="ARBA00023082"/>
    </source>
</evidence>
<accession>A0A2P7U299</accession>
<dbReference type="InterPro" id="IPR013325">
    <property type="entry name" value="RNA_pol_sigma_r2"/>
</dbReference>
<dbReference type="PANTHER" id="PTHR43133">
    <property type="entry name" value="RNA POLYMERASE ECF-TYPE SIGMA FACTO"/>
    <property type="match status" value="1"/>
</dbReference>
<dbReference type="InterPro" id="IPR036388">
    <property type="entry name" value="WH-like_DNA-bd_sf"/>
</dbReference>
<dbReference type="Proteomes" id="UP000241868">
    <property type="component" value="Unassembled WGS sequence"/>
</dbReference>
<dbReference type="PANTHER" id="PTHR43133:SF8">
    <property type="entry name" value="RNA POLYMERASE SIGMA FACTOR HI_1459-RELATED"/>
    <property type="match status" value="1"/>
</dbReference>
<dbReference type="SUPFAM" id="SSF88659">
    <property type="entry name" value="Sigma3 and sigma4 domains of RNA polymerase sigma factors"/>
    <property type="match status" value="1"/>
</dbReference>
<gene>
    <name evidence="8" type="ORF">C7N83_02755</name>
</gene>
<feature type="domain" description="RNA polymerase sigma-70 region 2" evidence="6">
    <location>
        <begin position="14"/>
        <end position="76"/>
    </location>
</feature>
<dbReference type="NCBIfam" id="TIGR02943">
    <property type="entry name" value="Sig70_famx1"/>
    <property type="match status" value="1"/>
</dbReference>
<proteinExistence type="inferred from homology"/>
<dbReference type="Gene3D" id="1.10.1740.10">
    <property type="match status" value="1"/>
</dbReference>
<dbReference type="InterPro" id="IPR039425">
    <property type="entry name" value="RNA_pol_sigma-70-like"/>
</dbReference>
<dbReference type="InterPro" id="IPR014284">
    <property type="entry name" value="RNA_pol_sigma-70_dom"/>
</dbReference>
<keyword evidence="9" id="KW-1185">Reference proteome</keyword>
<dbReference type="Gene3D" id="1.10.10.10">
    <property type="entry name" value="Winged helix-like DNA-binding domain superfamily/Winged helix DNA-binding domain"/>
    <property type="match status" value="1"/>
</dbReference>
<dbReference type="Pfam" id="PF04542">
    <property type="entry name" value="Sigma70_r2"/>
    <property type="match status" value="1"/>
</dbReference>
<evidence type="ECO:0000313" key="9">
    <source>
        <dbReference type="Proteomes" id="UP000241868"/>
    </source>
</evidence>
<evidence type="ECO:0000259" key="6">
    <source>
        <dbReference type="Pfam" id="PF04542"/>
    </source>
</evidence>
<comment type="similarity">
    <text evidence="1">Belongs to the sigma-70 factor family. ECF subfamily.</text>
</comment>
<keyword evidence="2" id="KW-0805">Transcription regulation</keyword>
<evidence type="ECO:0000259" key="7">
    <source>
        <dbReference type="Pfam" id="PF08281"/>
    </source>
</evidence>
<name>A0A2P7U299_9NEIS</name>
<dbReference type="AlphaFoldDB" id="A0A2P7U299"/>
<dbReference type="InterPro" id="IPR014289">
    <property type="entry name" value="RNA_pol_sigma-24-rel"/>
</dbReference>
<dbReference type="OrthoDB" id="9782108at2"/>
<dbReference type="GO" id="GO:0003677">
    <property type="term" value="F:DNA binding"/>
    <property type="evidence" value="ECO:0007669"/>
    <property type="project" value="UniProtKB-KW"/>
</dbReference>
<dbReference type="RefSeq" id="WP_106740473.1">
    <property type="nucleotide sequence ID" value="NZ_PXYY01000009.1"/>
</dbReference>
<keyword evidence="3" id="KW-0731">Sigma factor</keyword>
<dbReference type="Pfam" id="PF08281">
    <property type="entry name" value="Sigma70_r4_2"/>
    <property type="match status" value="1"/>
</dbReference>
<evidence type="ECO:0000256" key="2">
    <source>
        <dbReference type="ARBA" id="ARBA00023015"/>
    </source>
</evidence>
<protein>
    <submittedName>
        <fullName evidence="8">RNA polymerase subunit sigma-70</fullName>
    </submittedName>
</protein>
<organism evidence="8 9">
    <name type="scientific">Neisseria iguanae</name>
    <dbReference type="NCBI Taxonomy" id="90242"/>
    <lineage>
        <taxon>Bacteria</taxon>
        <taxon>Pseudomonadati</taxon>
        <taxon>Pseudomonadota</taxon>
        <taxon>Betaproteobacteria</taxon>
        <taxon>Neisseriales</taxon>
        <taxon>Neisseriaceae</taxon>
        <taxon>Neisseria</taxon>
    </lineage>
</organism>
<keyword evidence="4" id="KW-0238">DNA-binding</keyword>
<dbReference type="InterPro" id="IPR013324">
    <property type="entry name" value="RNA_pol_sigma_r3/r4-like"/>
</dbReference>
<comment type="caution">
    <text evidence="8">The sequence shown here is derived from an EMBL/GenBank/DDBJ whole genome shotgun (WGS) entry which is preliminary data.</text>
</comment>
<evidence type="ECO:0000256" key="1">
    <source>
        <dbReference type="ARBA" id="ARBA00010641"/>
    </source>
</evidence>
<dbReference type="EMBL" id="PXYY01000009">
    <property type="protein sequence ID" value="PSJ81065.1"/>
    <property type="molecule type" value="Genomic_DNA"/>
</dbReference>
<dbReference type="InterPro" id="IPR013249">
    <property type="entry name" value="RNA_pol_sigma70_r4_t2"/>
</dbReference>
<dbReference type="SUPFAM" id="SSF88946">
    <property type="entry name" value="Sigma2 domain of RNA polymerase sigma factors"/>
    <property type="match status" value="1"/>
</dbReference>
<reference evidence="8 9" key="1">
    <citation type="submission" date="2018-03" db="EMBL/GenBank/DDBJ databases">
        <title>Neisseria weixii sp. nov., isolated from the intestinal contents of Tibetan Plateau pika (Ochotona curzoniae) in Yushu, Qinghai Province, China.</title>
        <authorList>
            <person name="Gui Z."/>
        </authorList>
    </citation>
    <scope>NUCLEOTIDE SEQUENCE [LARGE SCALE GENOMIC DNA]</scope>
    <source>
        <strain evidence="8 9">ATCC 51483</strain>
    </source>
</reference>
<evidence type="ECO:0000256" key="5">
    <source>
        <dbReference type="ARBA" id="ARBA00023163"/>
    </source>
</evidence>
<dbReference type="InterPro" id="IPR007627">
    <property type="entry name" value="RNA_pol_sigma70_r2"/>
</dbReference>
<dbReference type="NCBIfam" id="TIGR02937">
    <property type="entry name" value="sigma70-ECF"/>
    <property type="match status" value="1"/>
</dbReference>
<feature type="domain" description="RNA polymerase sigma factor 70 region 4 type 2" evidence="7">
    <location>
        <begin position="129"/>
        <end position="178"/>
    </location>
</feature>
<dbReference type="GO" id="GO:0006352">
    <property type="term" value="P:DNA-templated transcription initiation"/>
    <property type="evidence" value="ECO:0007669"/>
    <property type="project" value="InterPro"/>
</dbReference>
<evidence type="ECO:0000256" key="4">
    <source>
        <dbReference type="ARBA" id="ARBA00023125"/>
    </source>
</evidence>
<sequence length="193" mass="22335">MIKTDEFSSKIAVLRPAMIKFARMQLRDDSLSEDMVQEALSVAVGKQGQYREDASLSTWVMSILKNKIIDYYRSHRELVSLDDSEQAIRIDSCYQAGFDESGHWHEASSPVEWQGNPTEDNLERREFFQTLQTCLGDLPENTARIFYLREIMGMEVDEICRDFDITPNNCYAILHRARNGLRDCLQHNWFGAA</sequence>
<evidence type="ECO:0000313" key="8">
    <source>
        <dbReference type="EMBL" id="PSJ81065.1"/>
    </source>
</evidence>
<keyword evidence="5" id="KW-0804">Transcription</keyword>
<dbReference type="GO" id="GO:0016987">
    <property type="term" value="F:sigma factor activity"/>
    <property type="evidence" value="ECO:0007669"/>
    <property type="project" value="UniProtKB-KW"/>
</dbReference>